<organism evidence="3 4">
    <name type="scientific">Sphingorhabdus lacus</name>
    <dbReference type="NCBI Taxonomy" id="392610"/>
    <lineage>
        <taxon>Bacteria</taxon>
        <taxon>Pseudomonadati</taxon>
        <taxon>Pseudomonadota</taxon>
        <taxon>Alphaproteobacteria</taxon>
        <taxon>Sphingomonadales</taxon>
        <taxon>Sphingomonadaceae</taxon>
        <taxon>Sphingorhabdus</taxon>
    </lineage>
</organism>
<dbReference type="GO" id="GO:0046872">
    <property type="term" value="F:metal ion binding"/>
    <property type="evidence" value="ECO:0007669"/>
    <property type="project" value="UniProtKB-KW"/>
</dbReference>
<dbReference type="PROSITE" id="PS51819">
    <property type="entry name" value="VOC"/>
    <property type="match status" value="1"/>
</dbReference>
<keyword evidence="4" id="KW-1185">Reference proteome</keyword>
<sequence length="152" mass="17258">MIADERLVHVGITVSDMDRALTFLSKLGFVIHSRFAPFDPNAVEGITRLQGAVVRELAYVERDGFQFELLEYVQPERSKIERRVCDTGYFHFALQVDDISAVQAQLDADAPPYTVRRGPASGQRATYIYGPDGLTVELIEKRKDDHAHHDRR</sequence>
<proteinExistence type="predicted"/>
<feature type="domain" description="VOC" evidence="2">
    <location>
        <begin position="6"/>
        <end position="141"/>
    </location>
</feature>
<dbReference type="OrthoDB" id="9795618at2"/>
<accession>A0A6I6L4B2</accession>
<dbReference type="AlphaFoldDB" id="A0A6I6L4B2"/>
<dbReference type="EMBL" id="CP035733">
    <property type="protein sequence ID" value="QGY80705.1"/>
    <property type="molecule type" value="Genomic_DNA"/>
</dbReference>
<dbReference type="PANTHER" id="PTHR43048:SF3">
    <property type="entry name" value="METHYLMALONYL-COA EPIMERASE, MITOCHONDRIAL"/>
    <property type="match status" value="1"/>
</dbReference>
<dbReference type="RefSeq" id="WP_158900182.1">
    <property type="nucleotide sequence ID" value="NZ_CP035733.1"/>
</dbReference>
<dbReference type="InterPro" id="IPR051785">
    <property type="entry name" value="MMCE/EMCE_epimerase"/>
</dbReference>
<gene>
    <name evidence="3" type="ORF">EUU25_08770</name>
</gene>
<dbReference type="KEGG" id="slaa:EUU25_08770"/>
<evidence type="ECO:0000313" key="4">
    <source>
        <dbReference type="Proteomes" id="UP000428803"/>
    </source>
</evidence>
<dbReference type="GO" id="GO:0004493">
    <property type="term" value="F:methylmalonyl-CoA epimerase activity"/>
    <property type="evidence" value="ECO:0007669"/>
    <property type="project" value="TreeGrafter"/>
</dbReference>
<dbReference type="Pfam" id="PF00903">
    <property type="entry name" value="Glyoxalase"/>
    <property type="match status" value="1"/>
</dbReference>
<dbReference type="SUPFAM" id="SSF54593">
    <property type="entry name" value="Glyoxalase/Bleomycin resistance protein/Dihydroxybiphenyl dioxygenase"/>
    <property type="match status" value="1"/>
</dbReference>
<keyword evidence="1" id="KW-0479">Metal-binding</keyword>
<dbReference type="InterPro" id="IPR037523">
    <property type="entry name" value="VOC_core"/>
</dbReference>
<reference evidence="4" key="1">
    <citation type="submission" date="2019-01" db="EMBL/GenBank/DDBJ databases">
        <title>Sphingorhabdus lacus sp.nov., isolated from an oligotrophic freshwater lake.</title>
        <authorList>
            <person name="Park M."/>
        </authorList>
    </citation>
    <scope>NUCLEOTIDE SEQUENCE [LARGE SCALE GENOMIC DNA]</scope>
    <source>
        <strain evidence="4">IMCC1753</strain>
    </source>
</reference>
<dbReference type="GO" id="GO:0046491">
    <property type="term" value="P:L-methylmalonyl-CoA metabolic process"/>
    <property type="evidence" value="ECO:0007669"/>
    <property type="project" value="TreeGrafter"/>
</dbReference>
<evidence type="ECO:0000259" key="2">
    <source>
        <dbReference type="PROSITE" id="PS51819"/>
    </source>
</evidence>
<evidence type="ECO:0000256" key="1">
    <source>
        <dbReference type="ARBA" id="ARBA00022723"/>
    </source>
</evidence>
<dbReference type="Gene3D" id="3.10.180.10">
    <property type="entry name" value="2,3-Dihydroxybiphenyl 1,2-Dioxygenase, domain 1"/>
    <property type="match status" value="1"/>
</dbReference>
<name>A0A6I6L4B2_9SPHN</name>
<dbReference type="Proteomes" id="UP000428803">
    <property type="component" value="Chromosome"/>
</dbReference>
<dbReference type="InterPro" id="IPR004360">
    <property type="entry name" value="Glyas_Fos-R_dOase_dom"/>
</dbReference>
<dbReference type="InterPro" id="IPR029068">
    <property type="entry name" value="Glyas_Bleomycin-R_OHBP_Dase"/>
</dbReference>
<dbReference type="PANTHER" id="PTHR43048">
    <property type="entry name" value="METHYLMALONYL-COA EPIMERASE"/>
    <property type="match status" value="1"/>
</dbReference>
<protein>
    <recommendedName>
        <fullName evidence="2">VOC domain-containing protein</fullName>
    </recommendedName>
</protein>
<evidence type="ECO:0000313" key="3">
    <source>
        <dbReference type="EMBL" id="QGY80705.1"/>
    </source>
</evidence>